<keyword evidence="4 8" id="KW-0732">Signal</keyword>
<keyword evidence="3" id="KW-0964">Secreted</keyword>
<dbReference type="AlphaFoldDB" id="A0AAE1UUJ3"/>
<accession>A0AAE1UUJ3</accession>
<dbReference type="InterPro" id="IPR001087">
    <property type="entry name" value="GDSL"/>
</dbReference>
<reference evidence="9" key="1">
    <citation type="submission" date="2023-12" db="EMBL/GenBank/DDBJ databases">
        <title>Genome assembly of Anisodus tanguticus.</title>
        <authorList>
            <person name="Wang Y.-J."/>
        </authorList>
    </citation>
    <scope>NUCLEOTIDE SEQUENCE</scope>
    <source>
        <strain evidence="9">KB-2021</strain>
        <tissue evidence="9">Leaf</tissue>
    </source>
</reference>
<protein>
    <submittedName>
        <fullName evidence="9">Uncharacterized protein</fullName>
    </submittedName>
</protein>
<keyword evidence="10" id="KW-1185">Reference proteome</keyword>
<evidence type="ECO:0000256" key="1">
    <source>
        <dbReference type="ARBA" id="ARBA00004613"/>
    </source>
</evidence>
<keyword evidence="5" id="KW-0378">Hydrolase</keyword>
<evidence type="ECO:0000256" key="4">
    <source>
        <dbReference type="ARBA" id="ARBA00022729"/>
    </source>
</evidence>
<dbReference type="InterPro" id="IPR036514">
    <property type="entry name" value="SGNH_hydro_sf"/>
</dbReference>
<dbReference type="PANTHER" id="PTHR45650:SF8">
    <property type="entry name" value="GDSL ESTERASE_LIPASE"/>
    <property type="match status" value="1"/>
</dbReference>
<dbReference type="GO" id="GO:0016788">
    <property type="term" value="F:hydrolase activity, acting on ester bonds"/>
    <property type="evidence" value="ECO:0007669"/>
    <property type="project" value="InterPro"/>
</dbReference>
<evidence type="ECO:0000256" key="8">
    <source>
        <dbReference type="SAM" id="SignalP"/>
    </source>
</evidence>
<dbReference type="Proteomes" id="UP001291623">
    <property type="component" value="Unassembled WGS sequence"/>
</dbReference>
<feature type="signal peptide" evidence="8">
    <location>
        <begin position="1"/>
        <end position="36"/>
    </location>
</feature>
<evidence type="ECO:0000313" key="9">
    <source>
        <dbReference type="EMBL" id="KAK4337855.1"/>
    </source>
</evidence>
<dbReference type="PANTHER" id="PTHR45650">
    <property type="entry name" value="GDSL-LIKE LIPASE/ACYLHYDROLASE-RELATED"/>
    <property type="match status" value="1"/>
</dbReference>
<evidence type="ECO:0000256" key="6">
    <source>
        <dbReference type="ARBA" id="ARBA00022963"/>
    </source>
</evidence>
<dbReference type="Pfam" id="PF00657">
    <property type="entry name" value="Lipase_GDSL"/>
    <property type="match status" value="1"/>
</dbReference>
<comment type="subcellular location">
    <subcellularLocation>
        <location evidence="1">Secreted</location>
    </subcellularLocation>
</comment>
<name>A0AAE1UUJ3_9SOLA</name>
<evidence type="ECO:0000256" key="5">
    <source>
        <dbReference type="ARBA" id="ARBA00022801"/>
    </source>
</evidence>
<comment type="similarity">
    <text evidence="2">Belongs to the 'GDSL' lipolytic enzyme family.</text>
</comment>
<dbReference type="SUPFAM" id="SSF52266">
    <property type="entry name" value="SGNH hydrolase"/>
    <property type="match status" value="1"/>
</dbReference>
<organism evidence="9 10">
    <name type="scientific">Anisodus tanguticus</name>
    <dbReference type="NCBI Taxonomy" id="243964"/>
    <lineage>
        <taxon>Eukaryota</taxon>
        <taxon>Viridiplantae</taxon>
        <taxon>Streptophyta</taxon>
        <taxon>Embryophyta</taxon>
        <taxon>Tracheophyta</taxon>
        <taxon>Spermatophyta</taxon>
        <taxon>Magnoliopsida</taxon>
        <taxon>eudicotyledons</taxon>
        <taxon>Gunneridae</taxon>
        <taxon>Pentapetalae</taxon>
        <taxon>asterids</taxon>
        <taxon>lamiids</taxon>
        <taxon>Solanales</taxon>
        <taxon>Solanaceae</taxon>
        <taxon>Solanoideae</taxon>
        <taxon>Hyoscyameae</taxon>
        <taxon>Anisodus</taxon>
    </lineage>
</organism>
<proteinExistence type="inferred from homology"/>
<evidence type="ECO:0000256" key="3">
    <source>
        <dbReference type="ARBA" id="ARBA00022525"/>
    </source>
</evidence>
<dbReference type="EMBL" id="JAVYJV010000024">
    <property type="protein sequence ID" value="KAK4337855.1"/>
    <property type="molecule type" value="Genomic_DNA"/>
</dbReference>
<sequence length="295" mass="32506">MMKSTSINVKIKTKGSSMMCLFALLLLLVYCSSVHGAPTALWVFGDSLVDNGNNNFINSIAKSNYFPYGIDFNNRGPTGRFSNGKTFVDILVMVFGSNDYINNYLMPSLYTSSINYNPQQFANLLLNHYARQLVALYSVGLRKFLLAGIGPLGCIPNQLAMGQAPPGRCVDYVNQILGSFNEGLRSLVTLMNNGSHPGAVFVYGNTYAVIGDILNNPARYGFNVWDRACCGVGRNQGQITCLPYQFPCLDRSKYIFWDAFHPTQAVDAILAQRAYSGPPSDCYPINVQQMAAINF</sequence>
<comment type="caution">
    <text evidence="9">The sequence shown here is derived from an EMBL/GenBank/DDBJ whole genome shotgun (WGS) entry which is preliminary data.</text>
</comment>
<dbReference type="Gene3D" id="3.40.50.1110">
    <property type="entry name" value="SGNH hydrolase"/>
    <property type="match status" value="2"/>
</dbReference>
<dbReference type="InterPro" id="IPR051238">
    <property type="entry name" value="GDSL_esterase/lipase"/>
</dbReference>
<dbReference type="GO" id="GO:0016042">
    <property type="term" value="P:lipid catabolic process"/>
    <property type="evidence" value="ECO:0007669"/>
    <property type="project" value="UniProtKB-KW"/>
</dbReference>
<feature type="chain" id="PRO_5042278566" evidence="8">
    <location>
        <begin position="37"/>
        <end position="295"/>
    </location>
</feature>
<evidence type="ECO:0000256" key="7">
    <source>
        <dbReference type="ARBA" id="ARBA00023098"/>
    </source>
</evidence>
<evidence type="ECO:0000256" key="2">
    <source>
        <dbReference type="ARBA" id="ARBA00008668"/>
    </source>
</evidence>
<evidence type="ECO:0000313" key="10">
    <source>
        <dbReference type="Proteomes" id="UP001291623"/>
    </source>
</evidence>
<keyword evidence="7" id="KW-0443">Lipid metabolism</keyword>
<dbReference type="GO" id="GO:0005576">
    <property type="term" value="C:extracellular region"/>
    <property type="evidence" value="ECO:0007669"/>
    <property type="project" value="UniProtKB-SubCell"/>
</dbReference>
<keyword evidence="6" id="KW-0442">Lipid degradation</keyword>
<gene>
    <name evidence="9" type="ORF">RND71_042342</name>
</gene>